<keyword evidence="4" id="KW-0418">Kinase</keyword>
<dbReference type="PROSITE" id="PS50011">
    <property type="entry name" value="PROTEIN_KINASE_DOM"/>
    <property type="match status" value="1"/>
</dbReference>
<keyword evidence="2" id="KW-0808">Transferase</keyword>
<keyword evidence="3" id="KW-0547">Nucleotide-binding</keyword>
<dbReference type="PANTHER" id="PTHR24345">
    <property type="entry name" value="SERINE/THREONINE-PROTEIN KINASE PLK"/>
    <property type="match status" value="1"/>
</dbReference>
<dbReference type="SUPFAM" id="SSF56112">
    <property type="entry name" value="Protein kinase-like (PK-like)"/>
    <property type="match status" value="1"/>
</dbReference>
<name>A0A9Q0RLZ5_BLOTA</name>
<evidence type="ECO:0000259" key="7">
    <source>
        <dbReference type="PROSITE" id="PS50011"/>
    </source>
</evidence>
<dbReference type="GO" id="GO:0005634">
    <property type="term" value="C:nucleus"/>
    <property type="evidence" value="ECO:0007669"/>
    <property type="project" value="TreeGrafter"/>
</dbReference>
<sequence>MPYLLASWAQQLQQGGGGSGVSKGKTIRTIPHDNANKGATQDNNKNPESDKSKSDKIEKSQLNSMINIIRTQVDDIFRNPPCASTEDESFYRYTLSVEMVIFSGKFSNIYLAHHQDHPEFALVGRVYEPTSKIEPSKSIYMKILRHLGKRHCSIINTWDIFFDSNGRVVIFQEFAIHGNMYEYIKQSNTAIPEVQVNEWVKNVYSGMSFLGDAGVCHRAISPKHVLLTPSAEDADKTVAKLGSFRDSVVYYDPKDNCVRMQPCRPLEKRSHPISIFQAPEVFGDASKEEFDPISADIWSYGATFFFATTRMLPIRYKSNPDDISNTIQKNIETPKMLSAGAKNWFNGLLRGDASCRTTFDKIPTDPWYKSPGGTSNPPPNAKKAEKKV</sequence>
<evidence type="ECO:0000256" key="5">
    <source>
        <dbReference type="ARBA" id="ARBA00022840"/>
    </source>
</evidence>
<evidence type="ECO:0000256" key="6">
    <source>
        <dbReference type="SAM" id="MobiDB-lite"/>
    </source>
</evidence>
<keyword evidence="9" id="KW-1185">Reference proteome</keyword>
<evidence type="ECO:0000256" key="2">
    <source>
        <dbReference type="ARBA" id="ARBA00022679"/>
    </source>
</evidence>
<dbReference type="Proteomes" id="UP001142055">
    <property type="component" value="Chromosome 2"/>
</dbReference>
<feature type="region of interest" description="Disordered" evidence="6">
    <location>
        <begin position="363"/>
        <end position="388"/>
    </location>
</feature>
<feature type="region of interest" description="Disordered" evidence="6">
    <location>
        <begin position="13"/>
        <end position="57"/>
    </location>
</feature>
<protein>
    <recommendedName>
        <fullName evidence="7">Protein kinase domain-containing protein</fullName>
    </recommendedName>
</protein>
<dbReference type="GO" id="GO:0005524">
    <property type="term" value="F:ATP binding"/>
    <property type="evidence" value="ECO:0007669"/>
    <property type="project" value="UniProtKB-KW"/>
</dbReference>
<accession>A0A9Q0RLZ5</accession>
<evidence type="ECO:0000256" key="4">
    <source>
        <dbReference type="ARBA" id="ARBA00022777"/>
    </source>
</evidence>
<dbReference type="OrthoDB" id="6510901at2759"/>
<proteinExistence type="predicted"/>
<evidence type="ECO:0000313" key="8">
    <source>
        <dbReference type="EMBL" id="KAJ6219249.1"/>
    </source>
</evidence>
<dbReference type="PANTHER" id="PTHR24345:SF0">
    <property type="entry name" value="CELL CYCLE SERINE_THREONINE-PROTEIN KINASE CDC5_MSD2"/>
    <property type="match status" value="1"/>
</dbReference>
<feature type="compositionally biased region" description="Basic and acidic residues" evidence="6">
    <location>
        <begin position="45"/>
        <end position="57"/>
    </location>
</feature>
<dbReference type="InterPro" id="IPR000719">
    <property type="entry name" value="Prot_kinase_dom"/>
</dbReference>
<reference evidence="8" key="1">
    <citation type="submission" date="2022-12" db="EMBL/GenBank/DDBJ databases">
        <title>Genome assemblies of Blomia tropicalis.</title>
        <authorList>
            <person name="Cui Y."/>
        </authorList>
    </citation>
    <scope>NUCLEOTIDE SEQUENCE</scope>
    <source>
        <tissue evidence="8">Adult mites</tissue>
    </source>
</reference>
<evidence type="ECO:0000256" key="3">
    <source>
        <dbReference type="ARBA" id="ARBA00022741"/>
    </source>
</evidence>
<keyword evidence="5" id="KW-0067">ATP-binding</keyword>
<gene>
    <name evidence="8" type="ORF">RDWZM_005061</name>
</gene>
<dbReference type="EMBL" id="JAPWDV010000002">
    <property type="protein sequence ID" value="KAJ6219249.1"/>
    <property type="molecule type" value="Genomic_DNA"/>
</dbReference>
<dbReference type="Gene3D" id="1.10.510.10">
    <property type="entry name" value="Transferase(Phosphotransferase) domain 1"/>
    <property type="match status" value="1"/>
</dbReference>
<keyword evidence="1" id="KW-0723">Serine/threonine-protein kinase</keyword>
<organism evidence="8 9">
    <name type="scientific">Blomia tropicalis</name>
    <name type="common">Mite</name>
    <dbReference type="NCBI Taxonomy" id="40697"/>
    <lineage>
        <taxon>Eukaryota</taxon>
        <taxon>Metazoa</taxon>
        <taxon>Ecdysozoa</taxon>
        <taxon>Arthropoda</taxon>
        <taxon>Chelicerata</taxon>
        <taxon>Arachnida</taxon>
        <taxon>Acari</taxon>
        <taxon>Acariformes</taxon>
        <taxon>Sarcoptiformes</taxon>
        <taxon>Astigmata</taxon>
        <taxon>Glycyphagoidea</taxon>
        <taxon>Echimyopodidae</taxon>
        <taxon>Blomia</taxon>
    </lineage>
</organism>
<dbReference type="Pfam" id="PF00069">
    <property type="entry name" value="Pkinase"/>
    <property type="match status" value="1"/>
</dbReference>
<dbReference type="InterPro" id="IPR011009">
    <property type="entry name" value="Kinase-like_dom_sf"/>
</dbReference>
<comment type="caution">
    <text evidence="8">The sequence shown here is derived from an EMBL/GenBank/DDBJ whole genome shotgun (WGS) entry which is preliminary data.</text>
</comment>
<feature type="domain" description="Protein kinase" evidence="7">
    <location>
        <begin position="95"/>
        <end position="368"/>
    </location>
</feature>
<dbReference type="AlphaFoldDB" id="A0A9Q0RLZ5"/>
<evidence type="ECO:0000256" key="1">
    <source>
        <dbReference type="ARBA" id="ARBA00022527"/>
    </source>
</evidence>
<dbReference type="GO" id="GO:0004674">
    <property type="term" value="F:protein serine/threonine kinase activity"/>
    <property type="evidence" value="ECO:0007669"/>
    <property type="project" value="UniProtKB-KW"/>
</dbReference>
<evidence type="ECO:0000313" key="9">
    <source>
        <dbReference type="Proteomes" id="UP001142055"/>
    </source>
</evidence>
<dbReference type="SMART" id="SM00220">
    <property type="entry name" value="S_TKc"/>
    <property type="match status" value="1"/>
</dbReference>